<dbReference type="AlphaFoldDB" id="A0A401U9G4"/>
<dbReference type="Pfam" id="PF00293">
    <property type="entry name" value="NUDIX"/>
    <property type="match status" value="1"/>
</dbReference>
<accession>A0A401U9G4</accession>
<comment type="cofactor">
    <cofactor evidence="1">
        <name>Mg(2+)</name>
        <dbReference type="ChEBI" id="CHEBI:18420"/>
    </cofactor>
</comment>
<dbReference type="SUPFAM" id="SSF55811">
    <property type="entry name" value="Nudix"/>
    <property type="match status" value="1"/>
</dbReference>
<dbReference type="GO" id="GO:0016787">
    <property type="term" value="F:hydrolase activity"/>
    <property type="evidence" value="ECO:0007669"/>
    <property type="project" value="UniProtKB-KW"/>
</dbReference>
<sequence>MGADHFWAPPGGGIDYEASAEDSLIKEFREETGLNVSVGDFLFATELIKPPLHGIELFFEVHFKSGKLQVGHDPETKINILKEVAFKSYEEILAMPPTHRHGIFKIAASPFELRKLRGYTRLL</sequence>
<reference evidence="4 5" key="1">
    <citation type="submission" date="2018-11" db="EMBL/GenBank/DDBJ databases">
        <title>Chryseotalea sanarue gen. nov., sp., nov., a member of the family Cytophagaceae, isolated from a brackish lake in Hamamatsu Japan.</title>
        <authorList>
            <person name="Maejima Y."/>
            <person name="Iino T."/>
            <person name="Muraguchi Y."/>
            <person name="Fukuda K."/>
            <person name="Ohkuma M."/>
            <person name="Moriuchi R."/>
            <person name="Dohra H."/>
            <person name="Kimbara K."/>
            <person name="Shintani M."/>
        </authorList>
    </citation>
    <scope>NUCLEOTIDE SEQUENCE [LARGE SCALE GENOMIC DNA]</scope>
    <source>
        <strain evidence="4 5">Ys</strain>
    </source>
</reference>
<evidence type="ECO:0000256" key="2">
    <source>
        <dbReference type="ARBA" id="ARBA00022801"/>
    </source>
</evidence>
<name>A0A401U9G4_9BACT</name>
<dbReference type="InterPro" id="IPR015797">
    <property type="entry name" value="NUDIX_hydrolase-like_dom_sf"/>
</dbReference>
<protein>
    <recommendedName>
        <fullName evidence="3">Nudix hydrolase domain-containing protein</fullName>
    </recommendedName>
</protein>
<evidence type="ECO:0000313" key="5">
    <source>
        <dbReference type="Proteomes" id="UP000288227"/>
    </source>
</evidence>
<dbReference type="PANTHER" id="PTHR43046:SF14">
    <property type="entry name" value="MUTT_NUDIX FAMILY PROTEIN"/>
    <property type="match status" value="1"/>
</dbReference>
<dbReference type="Proteomes" id="UP000288227">
    <property type="component" value="Unassembled WGS sequence"/>
</dbReference>
<evidence type="ECO:0000259" key="3">
    <source>
        <dbReference type="PROSITE" id="PS51462"/>
    </source>
</evidence>
<proteinExistence type="predicted"/>
<gene>
    <name evidence="4" type="ORF">SanaruYs_17470</name>
</gene>
<dbReference type="InterPro" id="IPR000086">
    <property type="entry name" value="NUDIX_hydrolase_dom"/>
</dbReference>
<evidence type="ECO:0000313" key="4">
    <source>
        <dbReference type="EMBL" id="GCC51522.1"/>
    </source>
</evidence>
<keyword evidence="5" id="KW-1185">Reference proteome</keyword>
<dbReference type="Gene3D" id="3.90.79.10">
    <property type="entry name" value="Nucleoside Triphosphate Pyrophosphohydrolase"/>
    <property type="match status" value="1"/>
</dbReference>
<comment type="caution">
    <text evidence="4">The sequence shown here is derived from an EMBL/GenBank/DDBJ whole genome shotgun (WGS) entry which is preliminary data.</text>
</comment>
<dbReference type="EMBL" id="BHXQ01000003">
    <property type="protein sequence ID" value="GCC51522.1"/>
    <property type="molecule type" value="Genomic_DNA"/>
</dbReference>
<organism evidence="4 5">
    <name type="scientific">Chryseotalea sanaruensis</name>
    <dbReference type="NCBI Taxonomy" id="2482724"/>
    <lineage>
        <taxon>Bacteria</taxon>
        <taxon>Pseudomonadati</taxon>
        <taxon>Bacteroidota</taxon>
        <taxon>Cytophagia</taxon>
        <taxon>Cytophagales</taxon>
        <taxon>Chryseotaleaceae</taxon>
        <taxon>Chryseotalea</taxon>
    </lineage>
</organism>
<dbReference type="PROSITE" id="PS51462">
    <property type="entry name" value="NUDIX"/>
    <property type="match status" value="1"/>
</dbReference>
<dbReference type="PANTHER" id="PTHR43046">
    <property type="entry name" value="GDP-MANNOSE MANNOSYL HYDROLASE"/>
    <property type="match status" value="1"/>
</dbReference>
<keyword evidence="2" id="KW-0378">Hydrolase</keyword>
<feature type="domain" description="Nudix hydrolase" evidence="3">
    <location>
        <begin position="1"/>
        <end position="109"/>
    </location>
</feature>
<evidence type="ECO:0000256" key="1">
    <source>
        <dbReference type="ARBA" id="ARBA00001946"/>
    </source>
</evidence>